<feature type="transmembrane region" description="Helical" evidence="10">
    <location>
        <begin position="736"/>
        <end position="754"/>
    </location>
</feature>
<reference evidence="13" key="1">
    <citation type="submission" date="2019-09" db="EMBL/GenBank/DDBJ databases">
        <title>Mumia zhuanghuii sp. nov. isolated from the intestinal contents of plateau pika (Ochotona curzoniae) in the Qinghai-Tibet plateau of China.</title>
        <authorList>
            <person name="Tian Z."/>
        </authorList>
    </citation>
    <scope>NUCLEOTIDE SEQUENCE [LARGE SCALE GENOMIC DNA]</scope>
    <source>
        <strain evidence="13">JCM 30598</strain>
    </source>
</reference>
<feature type="transmembrane region" description="Helical" evidence="10">
    <location>
        <begin position="615"/>
        <end position="640"/>
    </location>
</feature>
<feature type="transmembrane region" description="Helical" evidence="10">
    <location>
        <begin position="684"/>
        <end position="705"/>
    </location>
</feature>
<keyword evidence="8 10" id="KW-1133">Transmembrane helix</keyword>
<dbReference type="GO" id="GO:0016887">
    <property type="term" value="F:ATP hydrolysis activity"/>
    <property type="evidence" value="ECO:0007669"/>
    <property type="project" value="InterPro"/>
</dbReference>
<evidence type="ECO:0000256" key="6">
    <source>
        <dbReference type="ARBA" id="ARBA00022741"/>
    </source>
</evidence>
<dbReference type="InterPro" id="IPR001851">
    <property type="entry name" value="ABC_transp_permease"/>
</dbReference>
<feature type="domain" description="ABC transporter" evidence="11">
    <location>
        <begin position="18"/>
        <end position="252"/>
    </location>
</feature>
<dbReference type="GO" id="GO:0022857">
    <property type="term" value="F:transmembrane transporter activity"/>
    <property type="evidence" value="ECO:0007669"/>
    <property type="project" value="InterPro"/>
</dbReference>
<feature type="transmembrane region" description="Helical" evidence="10">
    <location>
        <begin position="816"/>
        <end position="833"/>
    </location>
</feature>
<proteinExistence type="predicted"/>
<feature type="domain" description="ABC transporter" evidence="11">
    <location>
        <begin position="264"/>
        <end position="511"/>
    </location>
</feature>
<evidence type="ECO:0000313" key="12">
    <source>
        <dbReference type="EMBL" id="KAA9105913.1"/>
    </source>
</evidence>
<dbReference type="InterPro" id="IPR003593">
    <property type="entry name" value="AAA+_ATPase"/>
</dbReference>
<protein>
    <submittedName>
        <fullName evidence="12">ATP-binding cassette domain-containing protein</fullName>
    </submittedName>
</protein>
<evidence type="ECO:0000259" key="11">
    <source>
        <dbReference type="PROSITE" id="PS50893"/>
    </source>
</evidence>
<dbReference type="EMBL" id="VYSA01000004">
    <property type="protein sequence ID" value="KAA9105913.1"/>
    <property type="molecule type" value="Genomic_DNA"/>
</dbReference>
<dbReference type="CDD" id="cd03216">
    <property type="entry name" value="ABC_Carb_Monos_I"/>
    <property type="match status" value="1"/>
</dbReference>
<evidence type="ECO:0000313" key="13">
    <source>
        <dbReference type="Proteomes" id="UP000325827"/>
    </source>
</evidence>
<evidence type="ECO:0000256" key="10">
    <source>
        <dbReference type="SAM" id="Phobius"/>
    </source>
</evidence>
<evidence type="ECO:0000256" key="8">
    <source>
        <dbReference type="ARBA" id="ARBA00022989"/>
    </source>
</evidence>
<dbReference type="SUPFAM" id="SSF52540">
    <property type="entry name" value="P-loop containing nucleoside triphosphate hydrolases"/>
    <property type="match status" value="2"/>
</dbReference>
<dbReference type="SMART" id="SM00382">
    <property type="entry name" value="AAA"/>
    <property type="match status" value="2"/>
</dbReference>
<feature type="transmembrane region" description="Helical" evidence="10">
    <location>
        <begin position="533"/>
        <end position="550"/>
    </location>
</feature>
<dbReference type="InterPro" id="IPR003439">
    <property type="entry name" value="ABC_transporter-like_ATP-bd"/>
</dbReference>
<feature type="transmembrane region" description="Helical" evidence="10">
    <location>
        <begin position="647"/>
        <end position="664"/>
    </location>
</feature>
<feature type="transmembrane region" description="Helical" evidence="10">
    <location>
        <begin position="791"/>
        <end position="810"/>
    </location>
</feature>
<dbReference type="Gene3D" id="3.40.50.300">
    <property type="entry name" value="P-loop containing nucleotide triphosphate hydrolases"/>
    <property type="match status" value="2"/>
</dbReference>
<comment type="caution">
    <text evidence="12">The sequence shown here is derived from an EMBL/GenBank/DDBJ whole genome shotgun (WGS) entry which is preliminary data.</text>
</comment>
<dbReference type="Pfam" id="PF00005">
    <property type="entry name" value="ABC_tran"/>
    <property type="match status" value="2"/>
</dbReference>
<dbReference type="Proteomes" id="UP000325827">
    <property type="component" value="Unassembled WGS sequence"/>
</dbReference>
<organism evidence="12 13">
    <name type="scientific">Microbacterium rhizomatis</name>
    <dbReference type="NCBI Taxonomy" id="1631477"/>
    <lineage>
        <taxon>Bacteria</taxon>
        <taxon>Bacillati</taxon>
        <taxon>Actinomycetota</taxon>
        <taxon>Actinomycetes</taxon>
        <taxon>Micrococcales</taxon>
        <taxon>Microbacteriaceae</taxon>
        <taxon>Microbacterium</taxon>
    </lineage>
</organism>
<evidence type="ECO:0000256" key="4">
    <source>
        <dbReference type="ARBA" id="ARBA00022692"/>
    </source>
</evidence>
<dbReference type="PANTHER" id="PTHR43790:SF9">
    <property type="entry name" value="GALACTOFURANOSE TRANSPORTER ATP-BINDING PROTEIN YTFR"/>
    <property type="match status" value="1"/>
</dbReference>
<keyword evidence="5" id="KW-0677">Repeat</keyword>
<keyword evidence="4 10" id="KW-0812">Transmembrane</keyword>
<evidence type="ECO:0000256" key="3">
    <source>
        <dbReference type="ARBA" id="ARBA00022475"/>
    </source>
</evidence>
<comment type="subcellular location">
    <subcellularLocation>
        <location evidence="1">Cell membrane</location>
        <topology evidence="1">Multi-pass membrane protein</topology>
    </subcellularLocation>
</comment>
<evidence type="ECO:0000256" key="7">
    <source>
        <dbReference type="ARBA" id="ARBA00022840"/>
    </source>
</evidence>
<dbReference type="PROSITE" id="PS50893">
    <property type="entry name" value="ABC_TRANSPORTER_2"/>
    <property type="match status" value="2"/>
</dbReference>
<keyword evidence="6" id="KW-0547">Nucleotide-binding</keyword>
<evidence type="ECO:0000256" key="5">
    <source>
        <dbReference type="ARBA" id="ARBA00022737"/>
    </source>
</evidence>
<dbReference type="OrthoDB" id="7757085at2"/>
<feature type="transmembrane region" description="Helical" evidence="10">
    <location>
        <begin position="562"/>
        <end position="579"/>
    </location>
</feature>
<sequence length="839" mass="88207">MSDSQTDNGSLDMPSTLLELVDVTKVFPGVRALDNVSIEVRPGEVHALIGENGAGKSTLMAVAAGELRPEQGRILVAGDEVTEMSPLVARDLGIVVVHQEPALVPALSVAENILLATPAQSRPSWTAVAEWSAGILEPWVGSAISPHDLVEDLPPDRRCLVEIARAFASQPQVLVLDEPTEHLDAIGTTRLFAGIRALVASGSSVVYISHRIGDVREISDRISVMRDGVCEGTFITTDLTTDEIVRLVVGRELSSSGEDKSLGVRSSDADDERPFRLEVSKLENAALTNVSFKVRAGEIVGLAGIDGHGQREILAALAGLQGAKGSVTIDGRSLRLGGTASAARAGVRLIPGDRRNEGIVRGLSVRENLTLSGPPAFWRTFVDRGAEARIVSRAWRDLRIKATSPETPIETLSGGNQQKVVFGRTLEQSPRVLLADEPTQGVDIGARQDVYALLHGAARDGAAVLVASTDLEELAQLADRILVLSRGHVVAELSGTDVDPEKIAAAVLSAASERTVRATGRTSVWSRISRHEYAASFGLIIAIAALTIFTQSSNDRFLSERSIASILTLFAALCLVALGQQVVMLVGGFDLSVGPLMGFLLVVGTFVLNSETDGIGVLFGVGVVALAALAVGATNAFLTLRVGLQPVIATLVTFIGLQGISLLLRPTVEGDINPIVTDIVKWKIGFAPVAAIVAVILAVALQVSLKRTILGVSARAVGSDDHSALRLGVRPRRVRLLAYLLSALLTMLAAYMLMAQVGTGDPTAGINYTLTSITAVVLGGASIFGGRASFVGAALGALLIQTVNSSIAFLRLGDAWQYYLIGATTLLAAGLFSRARTTA</sequence>
<dbReference type="InterPro" id="IPR017871">
    <property type="entry name" value="ABC_transporter-like_CS"/>
</dbReference>
<dbReference type="Pfam" id="PF02653">
    <property type="entry name" value="BPD_transp_2"/>
    <property type="match status" value="1"/>
</dbReference>
<gene>
    <name evidence="12" type="ORF">F6B43_16240</name>
</gene>
<dbReference type="PANTHER" id="PTHR43790">
    <property type="entry name" value="CARBOHYDRATE TRANSPORT ATP-BINDING PROTEIN MG119-RELATED"/>
    <property type="match status" value="1"/>
</dbReference>
<name>A0A5J5IZ28_9MICO</name>
<feature type="transmembrane region" description="Helical" evidence="10">
    <location>
        <begin position="766"/>
        <end position="784"/>
    </location>
</feature>
<accession>A0A5J5IZ28</accession>
<dbReference type="AlphaFoldDB" id="A0A5J5IZ28"/>
<dbReference type="CDD" id="cd03215">
    <property type="entry name" value="ABC_Carb_Monos_II"/>
    <property type="match status" value="1"/>
</dbReference>
<keyword evidence="3" id="KW-1003">Cell membrane</keyword>
<dbReference type="GO" id="GO:0005886">
    <property type="term" value="C:plasma membrane"/>
    <property type="evidence" value="ECO:0007669"/>
    <property type="project" value="UniProtKB-SubCell"/>
</dbReference>
<dbReference type="InterPro" id="IPR027417">
    <property type="entry name" value="P-loop_NTPase"/>
</dbReference>
<keyword evidence="7 12" id="KW-0067">ATP-binding</keyword>
<evidence type="ECO:0000256" key="1">
    <source>
        <dbReference type="ARBA" id="ARBA00004651"/>
    </source>
</evidence>
<evidence type="ECO:0000256" key="2">
    <source>
        <dbReference type="ARBA" id="ARBA00022448"/>
    </source>
</evidence>
<keyword evidence="9 10" id="KW-0472">Membrane</keyword>
<dbReference type="GO" id="GO:0005524">
    <property type="term" value="F:ATP binding"/>
    <property type="evidence" value="ECO:0007669"/>
    <property type="project" value="UniProtKB-KW"/>
</dbReference>
<dbReference type="InterPro" id="IPR050107">
    <property type="entry name" value="ABC_carbohydrate_import_ATPase"/>
</dbReference>
<dbReference type="CDD" id="cd06579">
    <property type="entry name" value="TM_PBP1_transp_AraH_like"/>
    <property type="match status" value="1"/>
</dbReference>
<dbReference type="PROSITE" id="PS00211">
    <property type="entry name" value="ABC_TRANSPORTER_1"/>
    <property type="match status" value="1"/>
</dbReference>
<keyword evidence="13" id="KW-1185">Reference proteome</keyword>
<dbReference type="RefSeq" id="WP_150450055.1">
    <property type="nucleotide sequence ID" value="NZ_VYSA01000004.1"/>
</dbReference>
<evidence type="ECO:0000256" key="9">
    <source>
        <dbReference type="ARBA" id="ARBA00023136"/>
    </source>
</evidence>
<keyword evidence="2" id="KW-0813">Transport</keyword>